<dbReference type="GO" id="GO:0003735">
    <property type="term" value="F:structural constituent of ribosome"/>
    <property type="evidence" value="ECO:0007669"/>
    <property type="project" value="InterPro"/>
</dbReference>
<dbReference type="InterPro" id="IPR014722">
    <property type="entry name" value="Rib_uL2_dom2"/>
</dbReference>
<dbReference type="GO" id="GO:1990904">
    <property type="term" value="C:ribonucleoprotein complex"/>
    <property type="evidence" value="ECO:0007669"/>
    <property type="project" value="UniProtKB-KW"/>
</dbReference>
<dbReference type="STRING" id="1797985.A2Y83_04390"/>
<comment type="function">
    <text evidence="5">One of two assembly initiator proteins, it binds directly to the 5'-end of the 23S rRNA, where it nucleates assembly of the 50S subunit.</text>
</comment>
<comment type="caution">
    <text evidence="8">The sequence shown here is derived from an EMBL/GenBank/DDBJ whole genome shotgun (WGS) entry which is preliminary data.</text>
</comment>
<dbReference type="InterPro" id="IPR005825">
    <property type="entry name" value="Ribosomal_uL24_CS"/>
</dbReference>
<dbReference type="InterPro" id="IPR041988">
    <property type="entry name" value="Ribosomal_uL24_KOW"/>
</dbReference>
<evidence type="ECO:0000256" key="5">
    <source>
        <dbReference type="HAMAP-Rule" id="MF_01326"/>
    </source>
</evidence>
<name>A0A1F5S4P3_9BACT</name>
<dbReference type="PROSITE" id="PS01108">
    <property type="entry name" value="RIBOSOMAL_L24"/>
    <property type="match status" value="1"/>
</dbReference>
<comment type="subunit">
    <text evidence="5">Part of the 50S ribosomal subunit.</text>
</comment>
<keyword evidence="2 5" id="KW-0689">Ribosomal protein</keyword>
<dbReference type="NCBIfam" id="TIGR01079">
    <property type="entry name" value="rplX_bact"/>
    <property type="match status" value="1"/>
</dbReference>
<dbReference type="SMART" id="SM00739">
    <property type="entry name" value="KOW"/>
    <property type="match status" value="1"/>
</dbReference>
<evidence type="ECO:0000256" key="1">
    <source>
        <dbReference type="ARBA" id="ARBA00010618"/>
    </source>
</evidence>
<evidence type="ECO:0000256" key="4">
    <source>
        <dbReference type="ARBA" id="ARBA00035206"/>
    </source>
</evidence>
<dbReference type="InterPro" id="IPR057264">
    <property type="entry name" value="Ribosomal_uL24_C"/>
</dbReference>
<dbReference type="SUPFAM" id="SSF50104">
    <property type="entry name" value="Translation proteins SH3-like domain"/>
    <property type="match status" value="1"/>
</dbReference>
<evidence type="ECO:0000256" key="3">
    <source>
        <dbReference type="ARBA" id="ARBA00023274"/>
    </source>
</evidence>
<evidence type="ECO:0000256" key="2">
    <source>
        <dbReference type="ARBA" id="ARBA00022980"/>
    </source>
</evidence>
<dbReference type="GO" id="GO:0005840">
    <property type="term" value="C:ribosome"/>
    <property type="evidence" value="ECO:0007669"/>
    <property type="project" value="UniProtKB-KW"/>
</dbReference>
<evidence type="ECO:0000313" key="9">
    <source>
        <dbReference type="Proteomes" id="UP000178323"/>
    </source>
</evidence>
<dbReference type="Gene3D" id="2.30.30.30">
    <property type="match status" value="1"/>
</dbReference>
<dbReference type="AlphaFoldDB" id="A0A1F5S4P3"/>
<evidence type="ECO:0000256" key="6">
    <source>
        <dbReference type="RuleBase" id="RU003477"/>
    </source>
</evidence>
<dbReference type="Proteomes" id="UP000178323">
    <property type="component" value="Unassembled WGS sequence"/>
</dbReference>
<gene>
    <name evidence="5" type="primary">rplX</name>
    <name evidence="8" type="ORF">A2Y83_04390</name>
</gene>
<dbReference type="Pfam" id="PF00467">
    <property type="entry name" value="KOW"/>
    <property type="match status" value="1"/>
</dbReference>
<proteinExistence type="inferred from homology"/>
<evidence type="ECO:0000313" key="8">
    <source>
        <dbReference type="EMBL" id="OGF21251.1"/>
    </source>
</evidence>
<feature type="domain" description="KOW" evidence="7">
    <location>
        <begin position="2"/>
        <end position="29"/>
    </location>
</feature>
<dbReference type="EMBL" id="MFFS01000066">
    <property type="protein sequence ID" value="OGF21251.1"/>
    <property type="molecule type" value="Genomic_DNA"/>
</dbReference>
<dbReference type="InterPro" id="IPR008991">
    <property type="entry name" value="Translation_prot_SH3-like_sf"/>
</dbReference>
<dbReference type="PANTHER" id="PTHR12903">
    <property type="entry name" value="MITOCHONDRIAL RIBOSOMAL PROTEIN L24"/>
    <property type="match status" value="1"/>
</dbReference>
<protein>
    <recommendedName>
        <fullName evidence="4 5">Large ribosomal subunit protein uL24</fullName>
    </recommendedName>
</protein>
<keyword evidence="3 5" id="KW-0687">Ribonucleoprotein</keyword>
<dbReference type="HAMAP" id="MF_01326_B">
    <property type="entry name" value="Ribosomal_uL24_B"/>
    <property type="match status" value="1"/>
</dbReference>
<dbReference type="CDD" id="cd06089">
    <property type="entry name" value="KOW_RPL26"/>
    <property type="match status" value="1"/>
</dbReference>
<dbReference type="GO" id="GO:0006412">
    <property type="term" value="P:translation"/>
    <property type="evidence" value="ECO:0007669"/>
    <property type="project" value="UniProtKB-UniRule"/>
</dbReference>
<reference evidence="8 9" key="1">
    <citation type="journal article" date="2016" name="Nat. Commun.">
        <title>Thousands of microbial genomes shed light on interconnected biogeochemical processes in an aquifer system.</title>
        <authorList>
            <person name="Anantharaman K."/>
            <person name="Brown C.T."/>
            <person name="Hug L.A."/>
            <person name="Sharon I."/>
            <person name="Castelle C.J."/>
            <person name="Probst A.J."/>
            <person name="Thomas B.C."/>
            <person name="Singh A."/>
            <person name="Wilkins M.J."/>
            <person name="Karaoz U."/>
            <person name="Brodie E.L."/>
            <person name="Williams K.H."/>
            <person name="Hubbard S.S."/>
            <person name="Banfield J.F."/>
        </authorList>
    </citation>
    <scope>NUCLEOTIDE SEQUENCE [LARGE SCALE GENOMIC DNA]</scope>
</reference>
<accession>A0A1F5S4P3</accession>
<dbReference type="GO" id="GO:0019843">
    <property type="term" value="F:rRNA binding"/>
    <property type="evidence" value="ECO:0007669"/>
    <property type="project" value="UniProtKB-UniRule"/>
</dbReference>
<organism evidence="8 9">
    <name type="scientific">Candidatus Falkowbacteria bacterium RBG_13_39_14</name>
    <dbReference type="NCBI Taxonomy" id="1797985"/>
    <lineage>
        <taxon>Bacteria</taxon>
        <taxon>Candidatus Falkowiibacteriota</taxon>
    </lineage>
</organism>
<evidence type="ECO:0000259" key="7">
    <source>
        <dbReference type="SMART" id="SM00739"/>
    </source>
</evidence>
<comment type="similarity">
    <text evidence="1 5 6">Belongs to the universal ribosomal protein uL24 family.</text>
</comment>
<dbReference type="InterPro" id="IPR003256">
    <property type="entry name" value="Ribosomal_uL24"/>
</dbReference>
<comment type="function">
    <text evidence="5">One of the proteins that surrounds the polypeptide exit tunnel on the outside of the subunit.</text>
</comment>
<keyword evidence="5" id="KW-0699">rRNA-binding</keyword>
<keyword evidence="5" id="KW-0694">RNA-binding</keyword>
<dbReference type="InterPro" id="IPR005824">
    <property type="entry name" value="KOW"/>
</dbReference>
<sequence length="102" mass="11344">MKIKVNDKIKILAGKDKGKEGKVVQIIHGDDLVVVEGLNLMVKHIKGQRDGKPGQKIQFSCPIKSSKVMVFCSHCNKAARIGYKILENKNKVRICKKCGEVL</sequence>
<dbReference type="Pfam" id="PF17136">
    <property type="entry name" value="ribosomal_L24"/>
    <property type="match status" value="1"/>
</dbReference>